<accession>A0ABP8VAM9</accession>
<evidence type="ECO:0000256" key="1">
    <source>
        <dbReference type="ARBA" id="ARBA00004651"/>
    </source>
</evidence>
<feature type="transmembrane region" description="Helical" evidence="6">
    <location>
        <begin position="158"/>
        <end position="176"/>
    </location>
</feature>
<dbReference type="PANTHER" id="PTHR32322">
    <property type="entry name" value="INNER MEMBRANE TRANSPORTER"/>
    <property type="match status" value="1"/>
</dbReference>
<dbReference type="PANTHER" id="PTHR32322:SF18">
    <property type="entry name" value="S-ADENOSYLMETHIONINE_S-ADENOSYLHOMOCYSTEINE TRANSPORTER"/>
    <property type="match status" value="1"/>
</dbReference>
<sequence>MEQQSQRQAMLFGLSAVLLWSTVATAFKLSLAYLTPIQLVLFASLTSILALGGWVIAKGQGKALLQTFKRRPVYYLLMGLLNPFLYYVVLFKAYDLLPAQQAQPLNYTWALTLTILSVVMLGQRLTRIDILACCMGYIGALIIATGGNVLGLSFDSPTGVVLALFSTLLWALYWIYNTRNTDNPVIALLLCFLCGLPFIIAANIVMGDLTWHWKGIAGAIYVGLFEMGITFVLWLTALKKATHIARVSNLIFISPFLSLVFIAFILGEPIQPATFAGLIIIVSAVVIQQKQKTAIQDDESTRADTKVASVTIEP</sequence>
<comment type="caution">
    <text evidence="8">The sequence shown here is derived from an EMBL/GenBank/DDBJ whole genome shotgun (WGS) entry which is preliminary data.</text>
</comment>
<evidence type="ECO:0000313" key="9">
    <source>
        <dbReference type="Proteomes" id="UP001500604"/>
    </source>
</evidence>
<evidence type="ECO:0000256" key="5">
    <source>
        <dbReference type="ARBA" id="ARBA00023136"/>
    </source>
</evidence>
<gene>
    <name evidence="8" type="ORF">GCM10023116_47150</name>
</gene>
<feature type="domain" description="EamA" evidence="7">
    <location>
        <begin position="158"/>
        <end position="287"/>
    </location>
</feature>
<protein>
    <submittedName>
        <fullName evidence="8">DMT family transporter</fullName>
    </submittedName>
</protein>
<organism evidence="8 9">
    <name type="scientific">Kistimonas scapharcae</name>
    <dbReference type="NCBI Taxonomy" id="1036133"/>
    <lineage>
        <taxon>Bacteria</taxon>
        <taxon>Pseudomonadati</taxon>
        <taxon>Pseudomonadota</taxon>
        <taxon>Gammaproteobacteria</taxon>
        <taxon>Oceanospirillales</taxon>
        <taxon>Endozoicomonadaceae</taxon>
        <taxon>Kistimonas</taxon>
    </lineage>
</organism>
<evidence type="ECO:0000256" key="3">
    <source>
        <dbReference type="ARBA" id="ARBA00022692"/>
    </source>
</evidence>
<feature type="transmembrane region" description="Helical" evidence="6">
    <location>
        <begin position="106"/>
        <end position="123"/>
    </location>
</feature>
<feature type="domain" description="EamA" evidence="7">
    <location>
        <begin position="9"/>
        <end position="144"/>
    </location>
</feature>
<feature type="transmembrane region" description="Helical" evidence="6">
    <location>
        <begin position="270"/>
        <end position="287"/>
    </location>
</feature>
<evidence type="ECO:0000256" key="4">
    <source>
        <dbReference type="ARBA" id="ARBA00022989"/>
    </source>
</evidence>
<keyword evidence="9" id="KW-1185">Reference proteome</keyword>
<proteinExistence type="predicted"/>
<feature type="transmembrane region" description="Helical" evidence="6">
    <location>
        <begin position="185"/>
        <end position="205"/>
    </location>
</feature>
<keyword evidence="2" id="KW-1003">Cell membrane</keyword>
<feature type="transmembrane region" description="Helical" evidence="6">
    <location>
        <begin position="36"/>
        <end position="57"/>
    </location>
</feature>
<dbReference type="EMBL" id="BAABFL010000475">
    <property type="protein sequence ID" value="GAA4652431.1"/>
    <property type="molecule type" value="Genomic_DNA"/>
</dbReference>
<feature type="transmembrane region" description="Helical" evidence="6">
    <location>
        <begin position="73"/>
        <end position="94"/>
    </location>
</feature>
<name>A0ABP8VAM9_9GAMM</name>
<keyword evidence="4 6" id="KW-1133">Transmembrane helix</keyword>
<dbReference type="InterPro" id="IPR050638">
    <property type="entry name" value="AA-Vitamin_Transporters"/>
</dbReference>
<keyword evidence="5 6" id="KW-0472">Membrane</keyword>
<reference evidence="9" key="1">
    <citation type="journal article" date="2019" name="Int. J. Syst. Evol. Microbiol.">
        <title>The Global Catalogue of Microorganisms (GCM) 10K type strain sequencing project: providing services to taxonomists for standard genome sequencing and annotation.</title>
        <authorList>
            <consortium name="The Broad Institute Genomics Platform"/>
            <consortium name="The Broad Institute Genome Sequencing Center for Infectious Disease"/>
            <person name="Wu L."/>
            <person name="Ma J."/>
        </authorList>
    </citation>
    <scope>NUCLEOTIDE SEQUENCE [LARGE SCALE GENOMIC DNA]</scope>
    <source>
        <strain evidence="9">JCM 17805</strain>
    </source>
</reference>
<feature type="transmembrane region" description="Helical" evidence="6">
    <location>
        <begin position="247"/>
        <end position="264"/>
    </location>
</feature>
<dbReference type="RefSeq" id="WP_345198998.1">
    <property type="nucleotide sequence ID" value="NZ_BAABFL010000475.1"/>
</dbReference>
<dbReference type="InterPro" id="IPR037185">
    <property type="entry name" value="EmrE-like"/>
</dbReference>
<evidence type="ECO:0000313" key="8">
    <source>
        <dbReference type="EMBL" id="GAA4652431.1"/>
    </source>
</evidence>
<evidence type="ECO:0000259" key="7">
    <source>
        <dbReference type="Pfam" id="PF00892"/>
    </source>
</evidence>
<dbReference type="Proteomes" id="UP001500604">
    <property type="component" value="Unassembled WGS sequence"/>
</dbReference>
<dbReference type="Pfam" id="PF00892">
    <property type="entry name" value="EamA"/>
    <property type="match status" value="2"/>
</dbReference>
<feature type="transmembrane region" description="Helical" evidence="6">
    <location>
        <begin position="211"/>
        <end position="235"/>
    </location>
</feature>
<evidence type="ECO:0000256" key="2">
    <source>
        <dbReference type="ARBA" id="ARBA00022475"/>
    </source>
</evidence>
<comment type="subcellular location">
    <subcellularLocation>
        <location evidence="1">Cell membrane</location>
        <topology evidence="1">Multi-pass membrane protein</topology>
    </subcellularLocation>
</comment>
<evidence type="ECO:0000256" key="6">
    <source>
        <dbReference type="SAM" id="Phobius"/>
    </source>
</evidence>
<dbReference type="InterPro" id="IPR000620">
    <property type="entry name" value="EamA_dom"/>
</dbReference>
<keyword evidence="3 6" id="KW-0812">Transmembrane</keyword>
<feature type="transmembrane region" description="Helical" evidence="6">
    <location>
        <begin position="130"/>
        <end position="152"/>
    </location>
</feature>
<dbReference type="SUPFAM" id="SSF103481">
    <property type="entry name" value="Multidrug resistance efflux transporter EmrE"/>
    <property type="match status" value="2"/>
</dbReference>